<reference evidence="17" key="1">
    <citation type="submission" date="2021-03" db="EMBL/GenBank/DDBJ databases">
        <authorList>
            <consortium name="Genoscope - CEA"/>
            <person name="William W."/>
        </authorList>
    </citation>
    <scope>NUCLEOTIDE SEQUENCE</scope>
    <source>
        <strain evidence="17">Doubled-haploid Pahang</strain>
    </source>
</reference>
<dbReference type="InterPro" id="IPR045197">
    <property type="entry name" value="NUP210-like"/>
</dbReference>
<feature type="domain" description="NUP210 Ig-like" evidence="13">
    <location>
        <begin position="37"/>
        <end position="119"/>
    </location>
</feature>
<feature type="domain" description="Nuclear pore complex protein GP210 C-terminal Ig-like" evidence="16">
    <location>
        <begin position="1780"/>
        <end position="1862"/>
    </location>
</feature>
<dbReference type="InterPro" id="IPR008964">
    <property type="entry name" value="Invasin/intimin_cell_adhesion"/>
</dbReference>
<feature type="domain" description="Nuclear pore complex protein GP210 Ig-like" evidence="15">
    <location>
        <begin position="1644"/>
        <end position="1773"/>
    </location>
</feature>
<dbReference type="PANTHER" id="PTHR23019:SF0">
    <property type="entry name" value="NUCLEAR PORE MEMBRANE GLYCOPROTEIN 210"/>
    <property type="match status" value="1"/>
</dbReference>
<feature type="domain" description="NUP210 Ig-like" evidence="14">
    <location>
        <begin position="139"/>
        <end position="235"/>
    </location>
</feature>
<keyword evidence="5 10" id="KW-1133">Transmembrane helix</keyword>
<protein>
    <submittedName>
        <fullName evidence="17">(wild Malaysian banana) hypothetical protein</fullName>
    </submittedName>
</protein>
<evidence type="ECO:0000256" key="11">
    <source>
        <dbReference type="SAM" id="SignalP"/>
    </source>
</evidence>
<keyword evidence="7" id="KW-0325">Glycoprotein</keyword>
<evidence type="ECO:0000256" key="7">
    <source>
        <dbReference type="ARBA" id="ARBA00023180"/>
    </source>
</evidence>
<evidence type="ECO:0000256" key="4">
    <source>
        <dbReference type="ARBA" id="ARBA00022729"/>
    </source>
</evidence>
<dbReference type="Pfam" id="PF22962">
    <property type="entry name" value="Ig_NUP210_7th"/>
    <property type="match status" value="1"/>
</dbReference>
<dbReference type="InterPro" id="IPR055096">
    <property type="entry name" value="Ig_NUP210_1st"/>
</dbReference>
<evidence type="ECO:0000259" key="16">
    <source>
        <dbReference type="Pfam" id="PF24427"/>
    </source>
</evidence>
<dbReference type="EMBL" id="HG996469">
    <property type="protein sequence ID" value="CAG1842478.1"/>
    <property type="molecule type" value="Genomic_DNA"/>
</dbReference>
<dbReference type="GO" id="GO:0031965">
    <property type="term" value="C:nuclear membrane"/>
    <property type="evidence" value="ECO:0007669"/>
    <property type="project" value="UniProtKB-SubCell"/>
</dbReference>
<feature type="region of interest" description="Disordered" evidence="9">
    <location>
        <begin position="1909"/>
        <end position="1938"/>
    </location>
</feature>
<evidence type="ECO:0000256" key="6">
    <source>
        <dbReference type="ARBA" id="ARBA00023136"/>
    </source>
</evidence>
<dbReference type="InterPro" id="IPR056233">
    <property type="entry name" value="Ig_GP210_16th"/>
</dbReference>
<evidence type="ECO:0000259" key="14">
    <source>
        <dbReference type="Pfam" id="PF22969"/>
    </source>
</evidence>
<evidence type="ECO:0000259" key="15">
    <source>
        <dbReference type="Pfam" id="PF24425"/>
    </source>
</evidence>
<dbReference type="SUPFAM" id="SSF49373">
    <property type="entry name" value="Invasin/intimin cell-adhesion fragments"/>
    <property type="match status" value="1"/>
</dbReference>
<dbReference type="Pfam" id="PF22969">
    <property type="entry name" value="Ig_NUP210_2nd"/>
    <property type="match status" value="1"/>
</dbReference>
<evidence type="ECO:0000256" key="10">
    <source>
        <dbReference type="SAM" id="Phobius"/>
    </source>
</evidence>
<evidence type="ECO:0000256" key="5">
    <source>
        <dbReference type="ARBA" id="ARBA00022989"/>
    </source>
</evidence>
<evidence type="ECO:0000313" key="17">
    <source>
        <dbReference type="EMBL" id="CAG1842478.1"/>
    </source>
</evidence>
<comment type="similarity">
    <text evidence="2">Belongs to the NUP210 family.</text>
</comment>
<evidence type="ECO:0000256" key="9">
    <source>
        <dbReference type="SAM" id="MobiDB-lite"/>
    </source>
</evidence>
<dbReference type="InterPro" id="IPR055097">
    <property type="entry name" value="Ig_NUP210_2nd"/>
</dbReference>
<proteinExistence type="inferred from homology"/>
<keyword evidence="8" id="KW-0539">Nucleus</keyword>
<evidence type="ECO:0000256" key="1">
    <source>
        <dbReference type="ARBA" id="ARBA00004590"/>
    </source>
</evidence>
<dbReference type="Pfam" id="PF24427">
    <property type="entry name" value="Ig_GP210_16th"/>
    <property type="match status" value="1"/>
</dbReference>
<dbReference type="InterPro" id="IPR055099">
    <property type="entry name" value="Ig_NUP210_7th"/>
</dbReference>
<dbReference type="Pfam" id="PF26182">
    <property type="entry name" value="Ig_NUP210_5th"/>
    <property type="match status" value="1"/>
</dbReference>
<evidence type="ECO:0000259" key="12">
    <source>
        <dbReference type="Pfam" id="PF22962"/>
    </source>
</evidence>
<keyword evidence="3 10" id="KW-0812">Transmembrane</keyword>
<accession>A0A8D7A3Y8</accession>
<dbReference type="Pfam" id="PF22967">
    <property type="entry name" value="Ig_NUP210_1st"/>
    <property type="match status" value="1"/>
</dbReference>
<keyword evidence="4 11" id="KW-0732">Signal</keyword>
<comment type="subcellular location">
    <subcellularLocation>
        <location evidence="1">Nucleus membrane</location>
        <topology evidence="1">Single-pass membrane protein</topology>
    </subcellularLocation>
</comment>
<evidence type="ECO:0000256" key="3">
    <source>
        <dbReference type="ARBA" id="ARBA00022692"/>
    </source>
</evidence>
<feature type="compositionally biased region" description="Polar residues" evidence="9">
    <location>
        <begin position="1909"/>
        <end position="1936"/>
    </location>
</feature>
<feature type="chain" id="PRO_5034591335" evidence="11">
    <location>
        <begin position="27"/>
        <end position="1969"/>
    </location>
</feature>
<evidence type="ECO:0000256" key="2">
    <source>
        <dbReference type="ARBA" id="ARBA00007313"/>
    </source>
</evidence>
<dbReference type="InterPro" id="IPR056232">
    <property type="entry name" value="Ig_GP210_15th"/>
</dbReference>
<gene>
    <name evidence="17" type="ORF">GSMUA_122730.1</name>
</gene>
<dbReference type="PANTHER" id="PTHR23019">
    <property type="entry name" value="NUCLEAR PORE MEMBRANE GLYCOPROTEIN GP210-RELATED"/>
    <property type="match status" value="1"/>
</dbReference>
<dbReference type="Pfam" id="PF24425">
    <property type="entry name" value="Ig_GP210_15th"/>
    <property type="match status" value="1"/>
</dbReference>
<sequence length="1969" mass="215829">MAHRMAAAAMAVAVVLTALAPWPVAPTSPGPHITDLNVLLPPRMTHSVEYRLQGSGGCFAWSWDHHDVLRVQPEYNVSSRCSTSARLISISRYSGRKETAVYATDLHSDITIRCKVIIDTISRIQIFHHAVKIDLDELSTLRIRAFDSEENVFSSLVGLQFLWKLFPKSLESDSINHLVHIPLKETPLSDCGDLDLQIELEDRGVGSDLYVVKGVAIGHEVVSAQLLEPQLEHVMDQIILTVAEAMSLDPPSPVFVTVGALLCYSLRVIHLKTAKVVDLPSPHHRWYVTNSSVAHVDIMMGVVHALNLGITDIIVEDTRVSGHAQTSTMHIVIPDKLCLYIVPVTNDSTPLEGMAPISSSDVWYVFPGQEYIVHIKVFSKGPDANEILVTENNGLRLESNTSKYWDLYSVSKDVTSIYNRENSRLLIPISQGKGTLTAALTYQRENLEMVEVLSIVQEVNVCSKVKLILEEEHDYNFGTIHLPWAPGIDQEFKIKATGGCGKYLQDYKWFSSNEAVVSASGFGSLQAKRPGHVIIKVISVFDSANFDEVAVEVSVPAAMVILPIFPVEVVIGTQLHAAVTLRTSNGAYFLAFRCDAFSTSIRWKVSSESGSFKFMNTTDLLSTDIFRHVDDSKPQYGFPCAWTSLFAFGVGRAVLHASLSIESVPYFQSLDQIITLKAVSSIAAYYPLIAYQAGNGDQFGGYWVDLSKTDATFQDLDGKGLDELYLVPGSMMDVLLLGGPERWDQKVEFIETVGVLGEQNLSVVQLHETSSGRRLYKVVCQTFGKFKLLFSRGNLVGDDHPKPAIANLELTVLCGFPSSIVMIVNEPASKLDVIEAAINADRNPARLRVSPISVSNGCTIRISAVSIHATGRAFANSSSLCLRWELSGCEELAFWNDTNSVVQFDGAKWERFLVLKNASGLCIVHVTVIGFSEEFNSHRYEEASSLLEVAALTDAMPLQLVASLRVLPEFALIAFYPEAEVNLSITGGTCFLDAYINDTQVAGIVQPPESTECSHFTVGARGLGMALVIVRDSGLSPPASASALVKVASVDWIKIISQEEISLMEGTTKSFDILAGTEDGSIFDSSQYMYMKIKVHLEDGILEPVDEYHSSRTGNWLVREPNFSVRAAKLGIATLFVSVSQQSGYEIVSQFVKVEVYGPLRLHPEYLYLLPGVSYLLTVKDGPRIGAFVEFTSLHEEIVVVQKPSGKLFAKSIGNATVRAAVYGNGDSLICEAYAKIEVGIPPAMGLNLQSDQLCVGCKMPVFPSFPEAYLFSFYEVCQEYKWTIGNEKVIFSLNCLVFVYALCCEQDGYPCHSVDSDGAFINVLTGRSAGRSEVSIFMSCDVVLSGSPQQLSYTASKSLEVVPSPPLALGIPITWILPPFYMTSEILPRLSDSYGQLDSRKSITYSILRVCGRNDVLKQEGMTIDGGKIRTKQSKENICIQANDHATGRAEIACCIKVAEVSQVWVTTTEALLHVAYLAVNSKLELDIGYSDYLGYPFAEAHGVVPLEVETNHPDVLSIFMSSKDNNSTHGNEHVLIEAKKPGNALVRISINRNPRNADFILVSVGAQLYPRNPVLHVGQYLNFTVVGDGIDGLQSGKWLSGNGSVLLVNRITGEGYARGEGATQVIFVGSNLKLQTTVAVMKVGQLSVYAPAKTLTNIPFPTKGYMFCVKYSEPVDYKLEATGNNEAPFDCRVDPPFVGYVLYSKPYINNVTGYSYCLFFPYSPKHLLSVMSKSSIRQQGNANSEGSVSVSIIASLKETPNVIGSAHAAFVGGFVLDTEKLNLTPKVNKSIIAIMGNTDVEISWNAKDLLSVNPLNIVSFGMVGIIEYEVKVLRSQKFKDKIAIVLPATGQRTEIDVTYEPGEGTSASGVSNITWTAVLICAAVLMVTVGVFMRLLERPDRSLLSRQAGPTSSAVAGPVTTDSISTGNFQSSPRTPQPFMEYVRRTIDETPYYNREGRRRFDPRYTY</sequence>
<feature type="domain" description="NUP210 Ig-like" evidence="12">
    <location>
        <begin position="723"/>
        <end position="815"/>
    </location>
</feature>
<keyword evidence="6 10" id="KW-0472">Membrane</keyword>
<evidence type="ECO:0000259" key="13">
    <source>
        <dbReference type="Pfam" id="PF22967"/>
    </source>
</evidence>
<evidence type="ECO:0000256" key="8">
    <source>
        <dbReference type="ARBA" id="ARBA00023242"/>
    </source>
</evidence>
<feature type="transmembrane region" description="Helical" evidence="10">
    <location>
        <begin position="1875"/>
        <end position="1898"/>
    </location>
</feature>
<name>A0A8D7A3Y8_MUSAM</name>
<feature type="signal peptide" evidence="11">
    <location>
        <begin position="1"/>
        <end position="26"/>
    </location>
</feature>
<organism evidence="17">
    <name type="scientific">Musa acuminata subsp. malaccensis</name>
    <name type="common">Wild banana</name>
    <name type="synonym">Musa malaccensis</name>
    <dbReference type="NCBI Taxonomy" id="214687"/>
    <lineage>
        <taxon>Eukaryota</taxon>
        <taxon>Viridiplantae</taxon>
        <taxon>Streptophyta</taxon>
        <taxon>Embryophyta</taxon>
        <taxon>Tracheophyta</taxon>
        <taxon>Spermatophyta</taxon>
        <taxon>Magnoliopsida</taxon>
        <taxon>Liliopsida</taxon>
        <taxon>Zingiberales</taxon>
        <taxon>Musaceae</taxon>
        <taxon>Musa</taxon>
    </lineage>
</organism>